<dbReference type="InterPro" id="IPR027417">
    <property type="entry name" value="P-loop_NTPase"/>
</dbReference>
<evidence type="ECO:0000256" key="5">
    <source>
        <dbReference type="SAM" id="MobiDB-lite"/>
    </source>
</evidence>
<dbReference type="EMBL" id="CP097332">
    <property type="protein sequence ID" value="UQX89698.1"/>
    <property type="molecule type" value="Genomic_DNA"/>
</dbReference>
<feature type="region of interest" description="Disordered" evidence="5">
    <location>
        <begin position="1199"/>
        <end position="1235"/>
    </location>
</feature>
<evidence type="ECO:0000259" key="6">
    <source>
        <dbReference type="PROSITE" id="PS50006"/>
    </source>
</evidence>
<dbReference type="Gene3D" id="3.40.50.300">
    <property type="entry name" value="P-loop containing nucleotide triphosphate hydrolases"/>
    <property type="match status" value="4"/>
</dbReference>
<reference evidence="8" key="2">
    <citation type="submission" date="2022-05" db="EMBL/GenBank/DDBJ databases">
        <authorList>
            <person name="Kim J.-S."/>
            <person name="Lee K."/>
            <person name="Suh M."/>
            <person name="Eom M."/>
            <person name="Kim J.-S."/>
            <person name="Kim D.-S."/>
            <person name="Ko S.-H."/>
            <person name="Shin Y."/>
            <person name="Lee J.-S."/>
        </authorList>
    </citation>
    <scope>NUCLEOTIDE SEQUENCE</scope>
    <source>
        <strain evidence="8">N237</strain>
    </source>
</reference>
<feature type="domain" description="FHA" evidence="6">
    <location>
        <begin position="113"/>
        <end position="162"/>
    </location>
</feature>
<reference evidence="8" key="1">
    <citation type="journal article" date="2018" name="Int. J. Syst. Evol. Microbiol.">
        <title>Jatrophihabitans telluris sp. nov., isolated from sediment soil of lava forest wetlands and the emended description of the genus Jatrophihabitans.</title>
        <authorList>
            <person name="Lee K.C."/>
            <person name="Suh M.K."/>
            <person name="Eom M.K."/>
            <person name="Kim K.K."/>
            <person name="Kim J.S."/>
            <person name="Kim D.S."/>
            <person name="Ko S.H."/>
            <person name="Shin Y.K."/>
            <person name="Lee J.S."/>
        </authorList>
    </citation>
    <scope>NUCLEOTIDE SEQUENCE</scope>
    <source>
        <strain evidence="8">N237</strain>
    </source>
</reference>
<dbReference type="InterPro" id="IPR002543">
    <property type="entry name" value="FtsK_dom"/>
</dbReference>
<dbReference type="InterPro" id="IPR050206">
    <property type="entry name" value="FtsK/SpoIIIE/SftA"/>
</dbReference>
<evidence type="ECO:0000256" key="1">
    <source>
        <dbReference type="ARBA" id="ARBA00022553"/>
    </source>
</evidence>
<feature type="domain" description="FtsK" evidence="7">
    <location>
        <begin position="993"/>
        <end position="1169"/>
    </location>
</feature>
<feature type="binding site" evidence="4">
    <location>
        <begin position="692"/>
        <end position="699"/>
    </location>
    <ligand>
        <name>ATP</name>
        <dbReference type="ChEBI" id="CHEBI:30616"/>
    </ligand>
</feature>
<feature type="region of interest" description="Disordered" evidence="5">
    <location>
        <begin position="188"/>
        <end position="226"/>
    </location>
</feature>
<dbReference type="CDD" id="cd01127">
    <property type="entry name" value="TrwB_TraG_TraD_VirD4"/>
    <property type="match status" value="1"/>
</dbReference>
<dbReference type="InterPro" id="IPR032030">
    <property type="entry name" value="YscD_cytoplasmic_dom"/>
</dbReference>
<evidence type="ECO:0000256" key="2">
    <source>
        <dbReference type="ARBA" id="ARBA00022741"/>
    </source>
</evidence>
<dbReference type="RefSeq" id="WP_249773594.1">
    <property type="nucleotide sequence ID" value="NZ_CP097332.1"/>
</dbReference>
<dbReference type="Gene3D" id="2.60.200.20">
    <property type="match status" value="1"/>
</dbReference>
<organism evidence="8 9">
    <name type="scientific">Jatrophihabitans telluris</name>
    <dbReference type="NCBI Taxonomy" id="2038343"/>
    <lineage>
        <taxon>Bacteria</taxon>
        <taxon>Bacillati</taxon>
        <taxon>Actinomycetota</taxon>
        <taxon>Actinomycetes</taxon>
        <taxon>Jatrophihabitantales</taxon>
        <taxon>Jatrophihabitantaceae</taxon>
        <taxon>Jatrophihabitans</taxon>
    </lineage>
</organism>
<dbReference type="PROSITE" id="PS50901">
    <property type="entry name" value="FTSK"/>
    <property type="match status" value="2"/>
</dbReference>
<protein>
    <submittedName>
        <fullName evidence="8">FtsK/SpoIIIE domain-containing protein</fullName>
    </submittedName>
</protein>
<dbReference type="SUPFAM" id="SSF52540">
    <property type="entry name" value="P-loop containing nucleoside triphosphate hydrolases"/>
    <property type="match status" value="3"/>
</dbReference>
<dbReference type="PROSITE" id="PS50006">
    <property type="entry name" value="FHA_DOMAIN"/>
    <property type="match status" value="1"/>
</dbReference>
<dbReference type="CDD" id="cd00060">
    <property type="entry name" value="FHA"/>
    <property type="match status" value="1"/>
</dbReference>
<keyword evidence="9" id="KW-1185">Reference proteome</keyword>
<dbReference type="InterPro" id="IPR000253">
    <property type="entry name" value="FHA_dom"/>
</dbReference>
<evidence type="ECO:0000313" key="9">
    <source>
        <dbReference type="Proteomes" id="UP001056336"/>
    </source>
</evidence>
<keyword evidence="3 4" id="KW-0067">ATP-binding</keyword>
<sequence length="1462" mass="154200">MRIPLSIHDPAFGELDILVTANPAAPVSELLVALSEALMTAPTAEQARRGWPTSAQPTVGDLGLQPGCRLSTDGQSVTVTEPASASPRSGGIELALTAGPSSGTVFPLPRGRTVLGRSGTAEIVVDDPELSREHLELVLGHSGIELADLASTNGTYLNGVPLRGRTSTASGRSIRAGRHVFDIRAVAGPTNEPQNPGPDGTVMIPAGGAAPTRATTAPAPSSATADRADELIVSEPKPRLGLLAAALPAAGGLALAVYMKNPQFLAFSLLSPVTVLASGLADRWGWRRKQRVLAKESRERAELQVRARVEEQRTIERQVRLRSPDAVAVARIAADRSDRLWERAQGDPEFLHVRVGVANAGTGQLASGSAGQSESVRGVVEGNMMPAPIRDTDGAVSPISDIPVCVDLAARPLIFTGPRPDSRRTAAWIVSQVLVLHAPSRVRVWLVLGADGPDEILPATDAWRWLRWSEGLDHTASTEDTAEEALQRAARVMDERANLSAPAHNGVWAGTWIVLVVDSEPTLARSAILHRVIREGNRYGITVIVLDGPARGQLAGQDPDQTWLGTAVPTPTAAPVAELAPFAGKPGWWRLLNGTGSAMAVLVPDGVDERWCEALGRSLAPLRELAAGQSPDGEAESVRLLDLWPDSSGEPERVADRWRLAPDWRIPIGRDPEGHSSMFDLRQDGPHLLVAGTTGSGKSELLKTIVASLALAAAPSDLGLILIDYKGGAAFAECARLPQVCGVVTDLDGHLTQRALRCLSAELRRREKLFALAGVAEFDQYRGEQSAPGLQRLVIVVDEFAALNQELPEFITGLVGIAQRGRSLGVHLILATQRPAGVVSADIKANVSARICLRVNDIAESLDVIGSPDATAISQATPGRALLRSSGSSGGLRPFQTALTSRLAHVDKVSVEVMDTWHRSRSDRAASERLSDLEKLAETLSKAAAVHGEPVQATPWLPPLPDRLEGTDLQLGTPAPAGTVPIGLVDVPDEQTQQPFTIDAAAGGSIAFIGSARSGRTSALLSIAAGVLRQPSARGAHLYIVDCGQGGLRPLSEHGRCGAYLTDADLPEVSLLLDRLAALFRARRASDLPAPPVLVLVDGWEQLATASDEFNAGRTMEQLLSLLRDSRSAGVLMAVSGDRTLLGLRASAVMTDRLLLRLNDRNDYLMTGLQARDLPATFPPGRAVLAQCGREVQLVLPPADSDTFWPTNDQPGRDGRSLRANDPDKDGSPADEGPPLIRIVALPQAVVGHPPPPASPSRVTFAVGGDQALPIELDLSGPGRHLLICGPPGSGRSTALETILHQSRSYSSVVALISTAASYIDPSLTPGIEILDPRSPDVATRLARLTQGQRAVIGVDNVDDLDDPALEDALVGGLARDGVTVLASCRTESAHVAYGGLLLALRRRRRGLVLRPEINDGALFGASPAPRQAAGRAGRGLVYGVGGYPSGCPVQVIQLPCAGGRQ</sequence>
<evidence type="ECO:0000256" key="4">
    <source>
        <dbReference type="PROSITE-ProRule" id="PRU00289"/>
    </source>
</evidence>
<evidence type="ECO:0000313" key="8">
    <source>
        <dbReference type="EMBL" id="UQX89698.1"/>
    </source>
</evidence>
<feature type="binding site" evidence="4">
    <location>
        <begin position="1010"/>
        <end position="1017"/>
    </location>
    <ligand>
        <name>ATP</name>
        <dbReference type="ChEBI" id="CHEBI:30616"/>
    </ligand>
</feature>
<evidence type="ECO:0000256" key="3">
    <source>
        <dbReference type="ARBA" id="ARBA00022840"/>
    </source>
</evidence>
<feature type="compositionally biased region" description="Low complexity" evidence="5">
    <location>
        <begin position="205"/>
        <end position="225"/>
    </location>
</feature>
<dbReference type="InterPro" id="IPR003593">
    <property type="entry name" value="AAA+_ATPase"/>
</dbReference>
<dbReference type="Pfam" id="PF01580">
    <property type="entry name" value="FtsK_SpoIIIE"/>
    <property type="match status" value="1"/>
</dbReference>
<gene>
    <name evidence="8" type="ORF">M6D93_06770</name>
</gene>
<feature type="domain" description="FtsK" evidence="7">
    <location>
        <begin position="674"/>
        <end position="862"/>
    </location>
</feature>
<evidence type="ECO:0000259" key="7">
    <source>
        <dbReference type="PROSITE" id="PS50901"/>
    </source>
</evidence>
<dbReference type="SUPFAM" id="SSF49879">
    <property type="entry name" value="SMAD/FHA domain"/>
    <property type="match status" value="1"/>
</dbReference>
<dbReference type="Pfam" id="PF16697">
    <property type="entry name" value="Yop-YscD_cpl"/>
    <property type="match status" value="1"/>
</dbReference>
<keyword evidence="1" id="KW-0597">Phosphoprotein</keyword>
<dbReference type="SMART" id="SM00240">
    <property type="entry name" value="FHA"/>
    <property type="match status" value="1"/>
</dbReference>
<dbReference type="SMART" id="SM00382">
    <property type="entry name" value="AAA"/>
    <property type="match status" value="3"/>
</dbReference>
<proteinExistence type="predicted"/>
<dbReference type="Proteomes" id="UP001056336">
    <property type="component" value="Chromosome"/>
</dbReference>
<dbReference type="PANTHER" id="PTHR22683:SF1">
    <property type="entry name" value="TYPE VII SECRETION SYSTEM PROTEIN ESSC"/>
    <property type="match status" value="1"/>
</dbReference>
<accession>A0ABY4R2Q6</accession>
<keyword evidence="2 4" id="KW-0547">Nucleotide-binding</keyword>
<dbReference type="CDD" id="cd00009">
    <property type="entry name" value="AAA"/>
    <property type="match status" value="1"/>
</dbReference>
<dbReference type="PANTHER" id="PTHR22683">
    <property type="entry name" value="SPORULATION PROTEIN RELATED"/>
    <property type="match status" value="1"/>
</dbReference>
<dbReference type="InterPro" id="IPR008984">
    <property type="entry name" value="SMAD_FHA_dom_sf"/>
</dbReference>
<feature type="compositionally biased region" description="Basic and acidic residues" evidence="5">
    <location>
        <begin position="1211"/>
        <end position="1228"/>
    </location>
</feature>
<name>A0ABY4R2Q6_9ACTN</name>